<proteinExistence type="predicted"/>
<reference evidence="2" key="2">
    <citation type="submission" date="2022-01" db="EMBL/GenBank/DDBJ databases">
        <authorList>
            <person name="Yamashiro T."/>
            <person name="Shiraishi A."/>
            <person name="Satake H."/>
            <person name="Nakayama K."/>
        </authorList>
    </citation>
    <scope>NUCLEOTIDE SEQUENCE</scope>
</reference>
<evidence type="ECO:0000313" key="2">
    <source>
        <dbReference type="EMBL" id="GJT93364.1"/>
    </source>
</evidence>
<keyword evidence="1" id="KW-0472">Membrane</keyword>
<dbReference type="Proteomes" id="UP001151760">
    <property type="component" value="Unassembled WGS sequence"/>
</dbReference>
<comment type="caution">
    <text evidence="2">The sequence shown here is derived from an EMBL/GenBank/DDBJ whole genome shotgun (WGS) entry which is preliminary data.</text>
</comment>
<evidence type="ECO:0000313" key="3">
    <source>
        <dbReference type="Proteomes" id="UP001151760"/>
    </source>
</evidence>
<gene>
    <name evidence="2" type="ORF">Tco_1082209</name>
</gene>
<evidence type="ECO:0000256" key="1">
    <source>
        <dbReference type="SAM" id="Phobius"/>
    </source>
</evidence>
<keyword evidence="3" id="KW-1185">Reference proteome</keyword>
<accession>A0ABQ5I0K2</accession>
<reference evidence="2" key="1">
    <citation type="journal article" date="2022" name="Int. J. Mol. Sci.">
        <title>Draft Genome of Tanacetum Coccineum: Genomic Comparison of Closely Related Tanacetum-Family Plants.</title>
        <authorList>
            <person name="Yamashiro T."/>
            <person name="Shiraishi A."/>
            <person name="Nakayama K."/>
            <person name="Satake H."/>
        </authorList>
    </citation>
    <scope>NUCLEOTIDE SEQUENCE</scope>
</reference>
<keyword evidence="1" id="KW-1133">Transmembrane helix</keyword>
<organism evidence="2 3">
    <name type="scientific">Tanacetum coccineum</name>
    <dbReference type="NCBI Taxonomy" id="301880"/>
    <lineage>
        <taxon>Eukaryota</taxon>
        <taxon>Viridiplantae</taxon>
        <taxon>Streptophyta</taxon>
        <taxon>Embryophyta</taxon>
        <taxon>Tracheophyta</taxon>
        <taxon>Spermatophyta</taxon>
        <taxon>Magnoliopsida</taxon>
        <taxon>eudicotyledons</taxon>
        <taxon>Gunneridae</taxon>
        <taxon>Pentapetalae</taxon>
        <taxon>asterids</taxon>
        <taxon>campanulids</taxon>
        <taxon>Asterales</taxon>
        <taxon>Asteraceae</taxon>
        <taxon>Asteroideae</taxon>
        <taxon>Anthemideae</taxon>
        <taxon>Anthemidinae</taxon>
        <taxon>Tanacetum</taxon>
    </lineage>
</organism>
<name>A0ABQ5I0K2_9ASTR</name>
<sequence length="105" mass="12070">MHIAYILLGYPSEIETPISLPRRERLRDFLLCYSHRALSPLFFMVITSSPDLLHTTPCYQHYSITTTTLDFLTTTTSIITSACVIFITLLVQHIPDRSSLNIRVR</sequence>
<protein>
    <submittedName>
        <fullName evidence="2">Uncharacterized protein</fullName>
    </submittedName>
</protein>
<keyword evidence="1" id="KW-0812">Transmembrane</keyword>
<feature type="transmembrane region" description="Helical" evidence="1">
    <location>
        <begin position="69"/>
        <end position="91"/>
    </location>
</feature>
<dbReference type="EMBL" id="BQNB010020196">
    <property type="protein sequence ID" value="GJT93364.1"/>
    <property type="molecule type" value="Genomic_DNA"/>
</dbReference>